<keyword evidence="4" id="KW-1185">Reference proteome</keyword>
<gene>
    <name evidence="3" type="ORF">SAMN05192534_1083</name>
</gene>
<dbReference type="PANTHER" id="PTHR34075">
    <property type="entry name" value="BLR3430 PROTEIN"/>
    <property type="match status" value="1"/>
</dbReference>
<dbReference type="InterPro" id="IPR012340">
    <property type="entry name" value="NA-bd_OB-fold"/>
</dbReference>
<feature type="domain" description="ChsH2 C-terminal OB-fold" evidence="1">
    <location>
        <begin position="60"/>
        <end position="118"/>
    </location>
</feature>
<dbReference type="InterPro" id="IPR002878">
    <property type="entry name" value="ChsH2_C"/>
</dbReference>
<name>A0A1G8DSN8_9BACI</name>
<sequence>MAATYQPRTMAKPEVYPEHEAYWDAAAEGKLLVKRCEACGEYHHYPRMFCPYCMSEKTKWEETKGTGTIYTYSVMRRGASPYAIAYVTLDEGPSMMTNIVDCDWDEIYIGQKVKTVFKQSGSQDDPGPYVPCFTPL</sequence>
<dbReference type="PANTHER" id="PTHR34075:SF5">
    <property type="entry name" value="BLR3430 PROTEIN"/>
    <property type="match status" value="1"/>
</dbReference>
<protein>
    <recommendedName>
        <fullName evidence="5">DNA-binding protein</fullName>
    </recommendedName>
</protein>
<evidence type="ECO:0000313" key="4">
    <source>
        <dbReference type="Proteomes" id="UP000199163"/>
    </source>
</evidence>
<evidence type="ECO:0008006" key="5">
    <source>
        <dbReference type="Google" id="ProtNLM"/>
    </source>
</evidence>
<accession>A0A1G8DSN8</accession>
<dbReference type="Proteomes" id="UP000199163">
    <property type="component" value="Unassembled WGS sequence"/>
</dbReference>
<proteinExistence type="predicted"/>
<dbReference type="SUPFAM" id="SSF50249">
    <property type="entry name" value="Nucleic acid-binding proteins"/>
    <property type="match status" value="1"/>
</dbReference>
<dbReference type="EMBL" id="FNDK01000008">
    <property type="protein sequence ID" value="SDH60429.1"/>
    <property type="molecule type" value="Genomic_DNA"/>
</dbReference>
<dbReference type="InterPro" id="IPR022002">
    <property type="entry name" value="ChsH2_Znr"/>
</dbReference>
<dbReference type="Gene3D" id="6.10.30.10">
    <property type="match status" value="1"/>
</dbReference>
<dbReference type="InterPro" id="IPR052513">
    <property type="entry name" value="Thioester_dehydratase-like"/>
</dbReference>
<dbReference type="Pfam" id="PF12172">
    <property type="entry name" value="zf-ChsH2"/>
    <property type="match status" value="1"/>
</dbReference>
<dbReference type="OrthoDB" id="9785144at2"/>
<dbReference type="AlphaFoldDB" id="A0A1G8DSN8"/>
<dbReference type="STRING" id="568899.SAMN05192534_1083"/>
<evidence type="ECO:0000259" key="1">
    <source>
        <dbReference type="Pfam" id="PF01796"/>
    </source>
</evidence>
<evidence type="ECO:0000313" key="3">
    <source>
        <dbReference type="EMBL" id="SDH60429.1"/>
    </source>
</evidence>
<feature type="domain" description="ChsH2 rubredoxin-like zinc ribbon" evidence="2">
    <location>
        <begin position="23"/>
        <end position="55"/>
    </location>
</feature>
<organism evidence="3 4">
    <name type="scientific">Alteribacillus persepolensis</name>
    <dbReference type="NCBI Taxonomy" id="568899"/>
    <lineage>
        <taxon>Bacteria</taxon>
        <taxon>Bacillati</taxon>
        <taxon>Bacillota</taxon>
        <taxon>Bacilli</taxon>
        <taxon>Bacillales</taxon>
        <taxon>Bacillaceae</taxon>
        <taxon>Alteribacillus</taxon>
    </lineage>
</organism>
<dbReference type="Pfam" id="PF01796">
    <property type="entry name" value="OB_ChsH2_C"/>
    <property type="match status" value="1"/>
</dbReference>
<reference evidence="3 4" key="1">
    <citation type="submission" date="2016-10" db="EMBL/GenBank/DDBJ databases">
        <authorList>
            <person name="de Groot N.N."/>
        </authorList>
    </citation>
    <scope>NUCLEOTIDE SEQUENCE [LARGE SCALE GENOMIC DNA]</scope>
    <source>
        <strain evidence="3 4">DSM 21632</strain>
    </source>
</reference>
<evidence type="ECO:0000259" key="2">
    <source>
        <dbReference type="Pfam" id="PF12172"/>
    </source>
</evidence>
<dbReference type="RefSeq" id="WP_091272834.1">
    <property type="nucleotide sequence ID" value="NZ_FNDK01000008.1"/>
</dbReference>